<protein>
    <recommendedName>
        <fullName evidence="8">L-lysine-epsilon aminotransferase</fullName>
        <ecNumber evidence="3">2.6.1.36</ecNumber>
    </recommendedName>
    <alternativeName>
        <fullName evidence="7">Lysine 6-aminotransferase</fullName>
    </alternativeName>
</protein>
<evidence type="ECO:0000256" key="7">
    <source>
        <dbReference type="ARBA" id="ARBA00030921"/>
    </source>
</evidence>
<dbReference type="PIRSF" id="PIRSF000521">
    <property type="entry name" value="Transaminase_4ab_Lys_Orn"/>
    <property type="match status" value="1"/>
</dbReference>
<comment type="caution">
    <text evidence="10">The sequence shown here is derived from an EMBL/GenBank/DDBJ whole genome shotgun (WGS) entry which is preliminary data.</text>
</comment>
<evidence type="ECO:0000256" key="4">
    <source>
        <dbReference type="ARBA" id="ARBA00022576"/>
    </source>
</evidence>
<dbReference type="Pfam" id="PF00202">
    <property type="entry name" value="Aminotran_3"/>
    <property type="match status" value="1"/>
</dbReference>
<dbReference type="CDD" id="cd00610">
    <property type="entry name" value="OAT_like"/>
    <property type="match status" value="1"/>
</dbReference>
<evidence type="ECO:0000256" key="6">
    <source>
        <dbReference type="ARBA" id="ARBA00022898"/>
    </source>
</evidence>
<dbReference type="Gene3D" id="3.90.1150.10">
    <property type="entry name" value="Aspartate Aminotransferase, domain 1"/>
    <property type="match status" value="1"/>
</dbReference>
<dbReference type="NCBIfam" id="TIGR03251">
    <property type="entry name" value="LAT_fam"/>
    <property type="match status" value="1"/>
</dbReference>
<dbReference type="PANTHER" id="PTHR43206:SF2">
    <property type="entry name" value="4-AMINOBUTYRATE AMINOTRANSFERASE GABT"/>
    <property type="match status" value="1"/>
</dbReference>
<accession>A0A2P6NF08</accession>
<dbReference type="InParanoid" id="A0A2P6NF08"/>
<comment type="cofactor">
    <cofactor evidence="1">
        <name>pyridoxal 5'-phosphate</name>
        <dbReference type="ChEBI" id="CHEBI:597326"/>
    </cofactor>
</comment>
<name>A0A2P6NF08_9EUKA</name>
<dbReference type="SUPFAM" id="SSF53383">
    <property type="entry name" value="PLP-dependent transferases"/>
    <property type="match status" value="1"/>
</dbReference>
<reference evidence="10 11" key="1">
    <citation type="journal article" date="2018" name="Genome Biol. Evol.">
        <title>Multiple Roots of Fruiting Body Formation in Amoebozoa.</title>
        <authorList>
            <person name="Hillmann F."/>
            <person name="Forbes G."/>
            <person name="Novohradska S."/>
            <person name="Ferling I."/>
            <person name="Riege K."/>
            <person name="Groth M."/>
            <person name="Westermann M."/>
            <person name="Marz M."/>
            <person name="Spaller T."/>
            <person name="Winckler T."/>
            <person name="Schaap P."/>
            <person name="Glockner G."/>
        </authorList>
    </citation>
    <scope>NUCLEOTIDE SEQUENCE [LARGE SCALE GENOMIC DNA]</scope>
    <source>
        <strain evidence="10 11">Jena</strain>
    </source>
</reference>
<keyword evidence="6 9" id="KW-0663">Pyridoxal phosphate</keyword>
<evidence type="ECO:0000256" key="8">
    <source>
        <dbReference type="ARBA" id="ARBA00050040"/>
    </source>
</evidence>
<dbReference type="InterPro" id="IPR015422">
    <property type="entry name" value="PyrdxlP-dep_Trfase_small"/>
</dbReference>
<dbReference type="AlphaFoldDB" id="A0A2P6NF08"/>
<dbReference type="EC" id="2.6.1.36" evidence="3"/>
<organism evidence="10 11">
    <name type="scientific">Planoprotostelium fungivorum</name>
    <dbReference type="NCBI Taxonomy" id="1890364"/>
    <lineage>
        <taxon>Eukaryota</taxon>
        <taxon>Amoebozoa</taxon>
        <taxon>Evosea</taxon>
        <taxon>Variosea</taxon>
        <taxon>Cavosteliida</taxon>
        <taxon>Cavosteliaceae</taxon>
        <taxon>Planoprotostelium</taxon>
    </lineage>
</organism>
<proteinExistence type="inferred from homology"/>
<dbReference type="GO" id="GO:0045484">
    <property type="term" value="F:L-lysine 6-transaminase activity"/>
    <property type="evidence" value="ECO:0007669"/>
    <property type="project" value="UniProtKB-EC"/>
</dbReference>
<evidence type="ECO:0000313" key="10">
    <source>
        <dbReference type="EMBL" id="PRP82528.1"/>
    </source>
</evidence>
<evidence type="ECO:0000256" key="2">
    <source>
        <dbReference type="ARBA" id="ARBA00008954"/>
    </source>
</evidence>
<keyword evidence="4" id="KW-0032">Aminotransferase</keyword>
<comment type="similarity">
    <text evidence="2 9">Belongs to the class-III pyridoxal-phosphate-dependent aminotransferase family.</text>
</comment>
<dbReference type="InterPro" id="IPR015424">
    <property type="entry name" value="PyrdxlP-dep_Trfase"/>
</dbReference>
<dbReference type="EMBL" id="MDYQ01000101">
    <property type="protein sequence ID" value="PRP82528.1"/>
    <property type="molecule type" value="Genomic_DNA"/>
</dbReference>
<dbReference type="InterPro" id="IPR005814">
    <property type="entry name" value="Aminotrans_3"/>
</dbReference>
<dbReference type="PANTHER" id="PTHR43206">
    <property type="entry name" value="AMINOTRANSFERASE"/>
    <property type="match status" value="1"/>
</dbReference>
<gene>
    <name evidence="10" type="ORF">PROFUN_10098</name>
</gene>
<dbReference type="GO" id="GO:0009450">
    <property type="term" value="P:gamma-aminobutyric acid catabolic process"/>
    <property type="evidence" value="ECO:0007669"/>
    <property type="project" value="TreeGrafter"/>
</dbReference>
<dbReference type="Gene3D" id="3.40.640.10">
    <property type="entry name" value="Type I PLP-dependent aspartate aminotransferase-like (Major domain)"/>
    <property type="match status" value="1"/>
</dbReference>
<dbReference type="Proteomes" id="UP000241769">
    <property type="component" value="Unassembled WGS sequence"/>
</dbReference>
<dbReference type="InterPro" id="IPR015421">
    <property type="entry name" value="PyrdxlP-dep_Trfase_major"/>
</dbReference>
<evidence type="ECO:0000313" key="11">
    <source>
        <dbReference type="Proteomes" id="UP000241769"/>
    </source>
</evidence>
<evidence type="ECO:0000256" key="1">
    <source>
        <dbReference type="ARBA" id="ARBA00001933"/>
    </source>
</evidence>
<dbReference type="GO" id="GO:0030170">
    <property type="term" value="F:pyridoxal phosphate binding"/>
    <property type="evidence" value="ECO:0007669"/>
    <property type="project" value="InterPro"/>
</dbReference>
<dbReference type="GO" id="GO:0017000">
    <property type="term" value="P:antibiotic biosynthetic process"/>
    <property type="evidence" value="ECO:0007669"/>
    <property type="project" value="InterPro"/>
</dbReference>
<dbReference type="OrthoDB" id="10260828at2759"/>
<evidence type="ECO:0000256" key="3">
    <source>
        <dbReference type="ARBA" id="ARBA00013071"/>
    </source>
</evidence>
<dbReference type="STRING" id="1890364.A0A2P6NF08"/>
<evidence type="ECO:0000256" key="9">
    <source>
        <dbReference type="RuleBase" id="RU003560"/>
    </source>
</evidence>
<keyword evidence="5" id="KW-0808">Transferase</keyword>
<dbReference type="InterPro" id="IPR017657">
    <property type="entry name" value="L-lysine_6-transaminase"/>
</dbReference>
<evidence type="ECO:0000256" key="5">
    <source>
        <dbReference type="ARBA" id="ARBA00022679"/>
    </source>
</evidence>
<sequence length="457" mass="50957">MSGRLSKSQVENLQASQVHSTLGRVMLADGFDMVYDLDKSHGMRLHDKVTGKEYLDFFSFFGSWPLSHNHPKIVNDKKFLESIAKVALHNPANSDVYTVEMAQFVATFERVAMPQEFKHLFLIQGGSNAVENALKTAFDWKVRLNLSKGKGEKGKKILHFKEAFHGRGGYTLSLTNTQDPNKYKYFALFDEWPRVSNPKIEFPLNAENVAKAEKAEKAALAHIHEILRKEGDDVAAILLEAVQSEGGDNHFRPEFWSALRDICNKNDVLFIADEVQAGMGLSGKFWAYQHYGAVPDIICFGKKAQVCGIMTTDRIDQVPDNVFKVSSRINSTWGGNLVDMVRSRKFLEIIEEDRLIENAAQVGAYLLRKVEGLQKKYPQLVSNARGKGLIVAFDLPTEDVLGKVKNHVYNNGALLLSCGSTTIRFRPVLDCTMEAVDQMTLLLDGALGAVSSPKASL</sequence>
<keyword evidence="11" id="KW-1185">Reference proteome</keyword>